<dbReference type="FunFam" id="3.40.50.720:FF:000084">
    <property type="entry name" value="Short-chain dehydrogenase reductase"/>
    <property type="match status" value="1"/>
</dbReference>
<protein>
    <submittedName>
        <fullName evidence="5">Mycofactocin-coupled SDR family oxidoreductase</fullName>
    </submittedName>
</protein>
<evidence type="ECO:0000256" key="2">
    <source>
        <dbReference type="ARBA" id="ARBA00023002"/>
    </source>
</evidence>
<dbReference type="CDD" id="cd05233">
    <property type="entry name" value="SDR_c"/>
    <property type="match status" value="1"/>
</dbReference>
<proteinExistence type="inferred from homology"/>
<dbReference type="InterPro" id="IPR023985">
    <property type="entry name" value="SDR_subfam_1"/>
</dbReference>
<evidence type="ECO:0000256" key="1">
    <source>
        <dbReference type="ARBA" id="ARBA00006484"/>
    </source>
</evidence>
<dbReference type="GO" id="GO:0016491">
    <property type="term" value="F:oxidoreductase activity"/>
    <property type="evidence" value="ECO:0007669"/>
    <property type="project" value="UniProtKB-KW"/>
</dbReference>
<dbReference type="PRINTS" id="PR00081">
    <property type="entry name" value="GDHRDH"/>
</dbReference>
<keyword evidence="6" id="KW-1185">Reference proteome</keyword>
<accession>A0A9X4RDL6</accession>
<keyword evidence="2" id="KW-0560">Oxidoreductase</keyword>
<name>A0A9X4RDL6_9ACTN</name>
<comment type="similarity">
    <text evidence="1 4">Belongs to the short-chain dehydrogenases/reductases (SDR) family.</text>
</comment>
<comment type="caution">
    <text evidence="5">The sequence shown here is derived from an EMBL/GenBank/DDBJ whole genome shotgun (WGS) entry which is preliminary data.</text>
</comment>
<dbReference type="Pfam" id="PF00106">
    <property type="entry name" value="adh_short"/>
    <property type="match status" value="1"/>
</dbReference>
<dbReference type="Proteomes" id="UP001152755">
    <property type="component" value="Unassembled WGS sequence"/>
</dbReference>
<dbReference type="InterPro" id="IPR002347">
    <property type="entry name" value="SDR_fam"/>
</dbReference>
<reference evidence="5" key="1">
    <citation type="submission" date="2022-08" db="EMBL/GenBank/DDBJ databases">
        <title>Genome analysis of Corynebacteriales strain.</title>
        <authorList>
            <person name="Lee S.D."/>
        </authorList>
    </citation>
    <scope>NUCLEOTIDE SEQUENCE</scope>
    <source>
        <strain evidence="5">D3-21</strain>
    </source>
</reference>
<dbReference type="NCBIfam" id="NF009467">
    <property type="entry name" value="PRK12826.1-3"/>
    <property type="match status" value="1"/>
</dbReference>
<dbReference type="PRINTS" id="PR00080">
    <property type="entry name" value="SDRFAMILY"/>
</dbReference>
<gene>
    <name evidence="5" type="ORF">NVS88_09745</name>
</gene>
<dbReference type="PANTHER" id="PTHR24321">
    <property type="entry name" value="DEHYDROGENASES, SHORT CHAIN"/>
    <property type="match status" value="1"/>
</dbReference>
<dbReference type="AlphaFoldDB" id="A0A9X4RDL6"/>
<dbReference type="Gene3D" id="3.40.50.720">
    <property type="entry name" value="NAD(P)-binding Rossmann-like Domain"/>
    <property type="match status" value="1"/>
</dbReference>
<dbReference type="NCBIfam" id="TIGR03971">
    <property type="entry name" value="SDR_subfam_1"/>
    <property type="match status" value="1"/>
</dbReference>
<evidence type="ECO:0000256" key="4">
    <source>
        <dbReference type="RuleBase" id="RU000363"/>
    </source>
</evidence>
<dbReference type="EMBL" id="JANRHA010000005">
    <property type="protein sequence ID" value="MDG3014839.1"/>
    <property type="molecule type" value="Genomic_DNA"/>
</dbReference>
<evidence type="ECO:0000313" key="6">
    <source>
        <dbReference type="Proteomes" id="UP001152755"/>
    </source>
</evidence>
<sequence>MSGRVTDKVAFVTGAARGQGRSHALRLAEEGADIIALDLAGGIDSVTRFYPPATAEDLAETVRGVERLGRRIIADKADVRDFDAVRSIVDRGIAELGRIDIVVANAGIFISGEPAHRITEEEWDDVLDVNLKGVWHTCKAAIPHLIEQGEGGSIVLTSSTAGIKGPAKTAAYASSKHAVVGLMRALTNELGEYRIRVNTVHPGATDTPMIINDRCYGLFLPGVEHPAKEQVAPMFAATNAIPVPWVEPVDVSNAVLFLASDEARYVTGTELKVDAGFTTR</sequence>
<dbReference type="SUPFAM" id="SSF51735">
    <property type="entry name" value="NAD(P)-binding Rossmann-fold domains"/>
    <property type="match status" value="1"/>
</dbReference>
<dbReference type="RefSeq" id="WP_332519798.1">
    <property type="nucleotide sequence ID" value="NZ_JANRHA010000005.1"/>
</dbReference>
<organism evidence="5 6">
    <name type="scientific">Speluncibacter jeojiensis</name>
    <dbReference type="NCBI Taxonomy" id="2710754"/>
    <lineage>
        <taxon>Bacteria</taxon>
        <taxon>Bacillati</taxon>
        <taxon>Actinomycetota</taxon>
        <taxon>Actinomycetes</taxon>
        <taxon>Mycobacteriales</taxon>
        <taxon>Speluncibacteraceae</taxon>
        <taxon>Speluncibacter</taxon>
    </lineage>
</organism>
<evidence type="ECO:0000313" key="5">
    <source>
        <dbReference type="EMBL" id="MDG3014839.1"/>
    </source>
</evidence>
<keyword evidence="3" id="KW-0520">NAD</keyword>
<dbReference type="PANTHER" id="PTHR24321:SF8">
    <property type="entry name" value="ESTRADIOL 17-BETA-DEHYDROGENASE 8-RELATED"/>
    <property type="match status" value="1"/>
</dbReference>
<dbReference type="InterPro" id="IPR036291">
    <property type="entry name" value="NAD(P)-bd_dom_sf"/>
</dbReference>
<evidence type="ECO:0000256" key="3">
    <source>
        <dbReference type="ARBA" id="ARBA00023027"/>
    </source>
</evidence>